<feature type="transmembrane region" description="Helical" evidence="7">
    <location>
        <begin position="164"/>
        <end position="181"/>
    </location>
</feature>
<dbReference type="InterPro" id="IPR050366">
    <property type="entry name" value="BP-dependent_transpt_permease"/>
</dbReference>
<comment type="subcellular location">
    <subcellularLocation>
        <location evidence="1 7">Cell membrane</location>
        <topology evidence="1 7">Multi-pass membrane protein</topology>
    </subcellularLocation>
</comment>
<evidence type="ECO:0000259" key="8">
    <source>
        <dbReference type="PROSITE" id="PS50928"/>
    </source>
</evidence>
<reference evidence="9 10" key="1">
    <citation type="journal article" date="2023" name="Int. J. Syst. Evol. Microbiol.">
        <title>Terrisporobacter hibernicus sp. nov., isolated from bovine faeces in Northern Ireland.</title>
        <authorList>
            <person name="Mitchell M."/>
            <person name="Nguyen S.V."/>
            <person name="Connor M."/>
            <person name="Fairley D.J."/>
            <person name="Donoghue O."/>
            <person name="Marshall H."/>
            <person name="Koolman L."/>
            <person name="McMullan G."/>
            <person name="Schaffer K.E."/>
            <person name="McGrath J.W."/>
            <person name="Fanning S."/>
        </authorList>
    </citation>
    <scope>NUCLEOTIDE SEQUENCE [LARGE SCALE GENOMIC DNA]</scope>
    <source>
        <strain evidence="9 10">MCA3</strain>
    </source>
</reference>
<evidence type="ECO:0000256" key="1">
    <source>
        <dbReference type="ARBA" id="ARBA00004651"/>
    </source>
</evidence>
<feature type="transmembrane region" description="Helical" evidence="7">
    <location>
        <begin position="219"/>
        <end position="248"/>
    </location>
</feature>
<keyword evidence="10" id="KW-1185">Reference proteome</keyword>
<keyword evidence="3" id="KW-1003">Cell membrane</keyword>
<feature type="domain" description="ABC transmembrane type-1" evidence="8">
    <location>
        <begin position="102"/>
        <end position="291"/>
    </location>
</feature>
<comment type="similarity">
    <text evidence="7">Belongs to the binding-protein-dependent transport system permease family.</text>
</comment>
<keyword evidence="5 7" id="KW-1133">Transmembrane helix</keyword>
<evidence type="ECO:0000256" key="2">
    <source>
        <dbReference type="ARBA" id="ARBA00022448"/>
    </source>
</evidence>
<dbReference type="EMBL" id="CP081135">
    <property type="protein sequence ID" value="UEL49203.1"/>
    <property type="molecule type" value="Genomic_DNA"/>
</dbReference>
<dbReference type="AlphaFoldDB" id="A0AAX2ZIR3"/>
<dbReference type="GO" id="GO:0005886">
    <property type="term" value="C:plasma membrane"/>
    <property type="evidence" value="ECO:0007669"/>
    <property type="project" value="UniProtKB-SubCell"/>
</dbReference>
<evidence type="ECO:0000256" key="4">
    <source>
        <dbReference type="ARBA" id="ARBA00022692"/>
    </source>
</evidence>
<dbReference type="Pfam" id="PF12911">
    <property type="entry name" value="OppC_N"/>
    <property type="match status" value="1"/>
</dbReference>
<dbReference type="PROSITE" id="PS50928">
    <property type="entry name" value="ABC_TM1"/>
    <property type="match status" value="1"/>
</dbReference>
<dbReference type="InterPro" id="IPR035906">
    <property type="entry name" value="MetI-like_sf"/>
</dbReference>
<dbReference type="RefSeq" id="WP_228417061.1">
    <property type="nucleotide sequence ID" value="NZ_CP081135.1"/>
</dbReference>
<dbReference type="Gene3D" id="1.10.3720.10">
    <property type="entry name" value="MetI-like"/>
    <property type="match status" value="1"/>
</dbReference>
<evidence type="ECO:0000313" key="9">
    <source>
        <dbReference type="EMBL" id="UEL49203.1"/>
    </source>
</evidence>
<proteinExistence type="inferred from homology"/>
<accession>A0AAX2ZIR3</accession>
<evidence type="ECO:0000256" key="3">
    <source>
        <dbReference type="ARBA" id="ARBA00022475"/>
    </source>
</evidence>
<feature type="transmembrane region" description="Helical" evidence="7">
    <location>
        <begin position="106"/>
        <end position="129"/>
    </location>
</feature>
<feature type="transmembrane region" description="Helical" evidence="7">
    <location>
        <begin position="268"/>
        <end position="290"/>
    </location>
</feature>
<keyword evidence="6 7" id="KW-0472">Membrane</keyword>
<evidence type="ECO:0000313" key="10">
    <source>
        <dbReference type="Proteomes" id="UP001198983"/>
    </source>
</evidence>
<evidence type="ECO:0000256" key="7">
    <source>
        <dbReference type="RuleBase" id="RU363032"/>
    </source>
</evidence>
<evidence type="ECO:0000256" key="6">
    <source>
        <dbReference type="ARBA" id="ARBA00023136"/>
    </source>
</evidence>
<dbReference type="Pfam" id="PF00528">
    <property type="entry name" value="BPD_transp_1"/>
    <property type="match status" value="1"/>
</dbReference>
<feature type="transmembrane region" description="Helical" evidence="7">
    <location>
        <begin position="136"/>
        <end position="158"/>
    </location>
</feature>
<organism evidence="9 10">
    <name type="scientific">Terrisporobacter hibernicus</name>
    <dbReference type="NCBI Taxonomy" id="2813371"/>
    <lineage>
        <taxon>Bacteria</taxon>
        <taxon>Bacillati</taxon>
        <taxon>Bacillota</taxon>
        <taxon>Clostridia</taxon>
        <taxon>Peptostreptococcales</taxon>
        <taxon>Peptostreptococcaceae</taxon>
        <taxon>Terrisporobacter</taxon>
    </lineage>
</organism>
<dbReference type="PANTHER" id="PTHR43386:SF1">
    <property type="entry name" value="D,D-DIPEPTIDE TRANSPORT SYSTEM PERMEASE PROTEIN DDPC-RELATED"/>
    <property type="match status" value="1"/>
</dbReference>
<dbReference type="Proteomes" id="UP001198983">
    <property type="component" value="Chromosome"/>
</dbReference>
<dbReference type="KEGG" id="tem:JW646_07095"/>
<sequence length="303" mass="33400">MENSECLSNKKEDNLDNIKVNSHKLAKINKLRNQYRFKNMLFIIGIVLVTLIVIICVGAPLISPNDPLKVDLGKAFLSSTNKYPLGTDQMGRCILSRILYGGRTSIFIALLSLSLTVTIGTFIGILSAVSPKIVDSFFMGICEITLAFPGILLAIVIVGFLGPSIVNVMVAISFVSWAKYARVSRNLVLSIRESGFIKAAKVCGTSHLNIIRYHIIPNIFSTILTIMVTDIGSTILRLATLSFIGLGAQHPTPEWGVMINEAREYIDYAPNMIVYPIIMIFLTVASFNLIGDSLRDRYDGDTY</sequence>
<dbReference type="InterPro" id="IPR025966">
    <property type="entry name" value="OppC_N"/>
</dbReference>
<feature type="transmembrane region" description="Helical" evidence="7">
    <location>
        <begin position="40"/>
        <end position="62"/>
    </location>
</feature>
<dbReference type="CDD" id="cd06261">
    <property type="entry name" value="TM_PBP2"/>
    <property type="match status" value="1"/>
</dbReference>
<dbReference type="GO" id="GO:0055085">
    <property type="term" value="P:transmembrane transport"/>
    <property type="evidence" value="ECO:0007669"/>
    <property type="project" value="InterPro"/>
</dbReference>
<dbReference type="InterPro" id="IPR000515">
    <property type="entry name" value="MetI-like"/>
</dbReference>
<gene>
    <name evidence="9" type="ORF">JW646_07095</name>
</gene>
<keyword evidence="2 7" id="KW-0813">Transport</keyword>
<dbReference type="PANTHER" id="PTHR43386">
    <property type="entry name" value="OLIGOPEPTIDE TRANSPORT SYSTEM PERMEASE PROTEIN APPC"/>
    <property type="match status" value="1"/>
</dbReference>
<keyword evidence="4 7" id="KW-0812">Transmembrane</keyword>
<dbReference type="SUPFAM" id="SSF161098">
    <property type="entry name" value="MetI-like"/>
    <property type="match status" value="1"/>
</dbReference>
<evidence type="ECO:0000256" key="5">
    <source>
        <dbReference type="ARBA" id="ARBA00022989"/>
    </source>
</evidence>
<protein>
    <submittedName>
        <fullName evidence="9">ABC transporter permease</fullName>
    </submittedName>
</protein>
<name>A0AAX2ZIR3_9FIRM</name>